<evidence type="ECO:0000256" key="5">
    <source>
        <dbReference type="ARBA" id="ARBA00023015"/>
    </source>
</evidence>
<dbReference type="Pfam" id="PF00072">
    <property type="entry name" value="Response_reg"/>
    <property type="match status" value="1"/>
</dbReference>
<dbReference type="SUPFAM" id="SSF52172">
    <property type="entry name" value="CheY-like"/>
    <property type="match status" value="1"/>
</dbReference>
<dbReference type="InterPro" id="IPR001867">
    <property type="entry name" value="OmpR/PhoB-type_DNA-bd"/>
</dbReference>
<dbReference type="GO" id="GO:0000976">
    <property type="term" value="F:transcription cis-regulatory region binding"/>
    <property type="evidence" value="ECO:0007669"/>
    <property type="project" value="TreeGrafter"/>
</dbReference>
<keyword evidence="2" id="KW-0963">Cytoplasm</keyword>
<evidence type="ECO:0000256" key="2">
    <source>
        <dbReference type="ARBA" id="ARBA00022490"/>
    </source>
</evidence>
<proteinExistence type="predicted"/>
<dbReference type="Pfam" id="PF00486">
    <property type="entry name" value="Trans_reg_C"/>
    <property type="match status" value="1"/>
</dbReference>
<organism evidence="14 15">
    <name type="scientific">Bradyrhizobium elkanii</name>
    <dbReference type="NCBI Taxonomy" id="29448"/>
    <lineage>
        <taxon>Bacteria</taxon>
        <taxon>Pseudomonadati</taxon>
        <taxon>Pseudomonadota</taxon>
        <taxon>Alphaproteobacteria</taxon>
        <taxon>Hyphomicrobiales</taxon>
        <taxon>Nitrobacteraceae</taxon>
        <taxon>Bradyrhizobium</taxon>
    </lineage>
</organism>
<feature type="modified residue" description="4-aspartylphosphate" evidence="10">
    <location>
        <position position="108"/>
    </location>
</feature>
<protein>
    <recommendedName>
        <fullName evidence="9">Regulatory protein VirG</fullName>
    </recommendedName>
</protein>
<evidence type="ECO:0000256" key="9">
    <source>
        <dbReference type="ARBA" id="ARBA00067337"/>
    </source>
</evidence>
<dbReference type="InterPro" id="IPR039420">
    <property type="entry name" value="WalR-like"/>
</dbReference>
<dbReference type="InterPro" id="IPR016032">
    <property type="entry name" value="Sig_transdc_resp-reg_C-effctor"/>
</dbReference>
<dbReference type="PANTHER" id="PTHR48111:SF4">
    <property type="entry name" value="DNA-BINDING DUAL TRANSCRIPTIONAL REGULATOR OMPR"/>
    <property type="match status" value="1"/>
</dbReference>
<evidence type="ECO:0000256" key="10">
    <source>
        <dbReference type="PROSITE-ProRule" id="PRU00169"/>
    </source>
</evidence>
<dbReference type="SMART" id="SM00448">
    <property type="entry name" value="REC"/>
    <property type="match status" value="1"/>
</dbReference>
<dbReference type="InterPro" id="IPR011006">
    <property type="entry name" value="CheY-like_superfamily"/>
</dbReference>
<evidence type="ECO:0000256" key="6">
    <source>
        <dbReference type="ARBA" id="ARBA00023125"/>
    </source>
</evidence>
<keyword evidence="4" id="KW-0902">Two-component regulatory system</keyword>
<evidence type="ECO:0000256" key="1">
    <source>
        <dbReference type="ARBA" id="ARBA00004496"/>
    </source>
</evidence>
<accession>A0A8I1YE47</accession>
<dbReference type="InterPro" id="IPR001789">
    <property type="entry name" value="Sig_transdc_resp-reg_receiver"/>
</dbReference>
<dbReference type="GO" id="GO:0006355">
    <property type="term" value="P:regulation of DNA-templated transcription"/>
    <property type="evidence" value="ECO:0007669"/>
    <property type="project" value="InterPro"/>
</dbReference>
<dbReference type="FunFam" id="1.10.10.10:FF:000099">
    <property type="entry name" value="Two-component system response regulator TorR"/>
    <property type="match status" value="1"/>
</dbReference>
<feature type="DNA-binding region" description="OmpR/PhoB-type" evidence="11">
    <location>
        <begin position="188"/>
        <end position="287"/>
    </location>
</feature>
<evidence type="ECO:0000256" key="8">
    <source>
        <dbReference type="ARBA" id="ARBA00023163"/>
    </source>
</evidence>
<dbReference type="SMART" id="SM00862">
    <property type="entry name" value="Trans_reg_C"/>
    <property type="match status" value="1"/>
</dbReference>
<dbReference type="PROSITE" id="PS51755">
    <property type="entry name" value="OMPR_PHOB"/>
    <property type="match status" value="1"/>
</dbReference>
<dbReference type="GO" id="GO:0000156">
    <property type="term" value="F:phosphorelay response regulator activity"/>
    <property type="evidence" value="ECO:0007669"/>
    <property type="project" value="TreeGrafter"/>
</dbReference>
<reference evidence="14" key="1">
    <citation type="submission" date="2021-02" db="EMBL/GenBank/DDBJ databases">
        <title>Genomic Encyclopedia of Type Strains, Phase IV (KMG-V): Genome sequencing to study the core and pangenomes of soil and plant-associated prokaryotes.</title>
        <authorList>
            <person name="Whitman W."/>
        </authorList>
    </citation>
    <scope>NUCLEOTIDE SEQUENCE</scope>
    <source>
        <strain evidence="14">USDA 406</strain>
    </source>
</reference>
<keyword evidence="5" id="KW-0805">Transcription regulation</keyword>
<dbReference type="GO" id="GO:0005829">
    <property type="term" value="C:cytosol"/>
    <property type="evidence" value="ECO:0007669"/>
    <property type="project" value="TreeGrafter"/>
</dbReference>
<dbReference type="Gene3D" id="6.10.250.690">
    <property type="match status" value="1"/>
</dbReference>
<comment type="caution">
    <text evidence="14">The sequence shown here is derived from an EMBL/GenBank/DDBJ whole genome shotgun (WGS) entry which is preliminary data.</text>
</comment>
<dbReference type="AlphaFoldDB" id="A0A8I1YE47"/>
<dbReference type="SUPFAM" id="SSF46894">
    <property type="entry name" value="C-terminal effector domain of the bipartite response regulators"/>
    <property type="match status" value="1"/>
</dbReference>
<sequence>MFRAAGDAYSSETLCLRKGAMPPTSDAYAGQLVAESAGTRADDVMMRTQSRIMLANTPKILIVEDDLQTRDLIARYLRDQSCLVATASNGREMDRYLAGHSLDLVVLDLMLPGEDGLTLCRRLRGDSTIPIIMLTAKGEDLDRILGLEMGADDYLAKPFNPRELLARINAVLRRQAQAGLAGRSGQSAARLRFQDWTIDLRRRELRDPDGAQVPLTSAEFDLLQVFCERPGRILTRDGLLTMTRSRPASPFGRSIDVLVSRLRRKLDTSEGSSVIRTVRTGGYIFTPHVEDA</sequence>
<evidence type="ECO:0000256" key="7">
    <source>
        <dbReference type="ARBA" id="ARBA00023159"/>
    </source>
</evidence>
<evidence type="ECO:0000313" key="14">
    <source>
        <dbReference type="EMBL" id="MBP1298156.1"/>
    </source>
</evidence>
<evidence type="ECO:0000256" key="3">
    <source>
        <dbReference type="ARBA" id="ARBA00022553"/>
    </source>
</evidence>
<dbReference type="PROSITE" id="PS50110">
    <property type="entry name" value="RESPONSE_REGULATORY"/>
    <property type="match status" value="1"/>
</dbReference>
<dbReference type="Gene3D" id="1.10.10.10">
    <property type="entry name" value="Winged helix-like DNA-binding domain superfamily/Winged helix DNA-binding domain"/>
    <property type="match status" value="1"/>
</dbReference>
<dbReference type="Proteomes" id="UP000673383">
    <property type="component" value="Unassembled WGS sequence"/>
</dbReference>
<evidence type="ECO:0000259" key="13">
    <source>
        <dbReference type="PROSITE" id="PS51755"/>
    </source>
</evidence>
<keyword evidence="3 10" id="KW-0597">Phosphoprotein</keyword>
<evidence type="ECO:0000256" key="11">
    <source>
        <dbReference type="PROSITE-ProRule" id="PRU01091"/>
    </source>
</evidence>
<feature type="domain" description="Response regulatory" evidence="12">
    <location>
        <begin position="59"/>
        <end position="172"/>
    </location>
</feature>
<feature type="domain" description="OmpR/PhoB-type" evidence="13">
    <location>
        <begin position="188"/>
        <end position="287"/>
    </location>
</feature>
<keyword evidence="6 11" id="KW-0238">DNA-binding</keyword>
<dbReference type="CDD" id="cd00383">
    <property type="entry name" value="trans_reg_C"/>
    <property type="match status" value="1"/>
</dbReference>
<keyword evidence="7" id="KW-0010">Activator</keyword>
<comment type="subcellular location">
    <subcellularLocation>
        <location evidence="1">Cytoplasm</location>
    </subcellularLocation>
</comment>
<evidence type="ECO:0000256" key="4">
    <source>
        <dbReference type="ARBA" id="ARBA00023012"/>
    </source>
</evidence>
<name>A0A8I1YE47_BRAEL</name>
<keyword evidence="8" id="KW-0804">Transcription</keyword>
<dbReference type="FunFam" id="3.40.50.2300:FF:000001">
    <property type="entry name" value="DNA-binding response regulator PhoB"/>
    <property type="match status" value="1"/>
</dbReference>
<evidence type="ECO:0000313" key="15">
    <source>
        <dbReference type="Proteomes" id="UP000673383"/>
    </source>
</evidence>
<dbReference type="PANTHER" id="PTHR48111">
    <property type="entry name" value="REGULATOR OF RPOS"/>
    <property type="match status" value="1"/>
</dbReference>
<dbReference type="EMBL" id="JAFICZ010000001">
    <property type="protein sequence ID" value="MBP1298156.1"/>
    <property type="molecule type" value="Genomic_DNA"/>
</dbReference>
<dbReference type="Gene3D" id="3.40.50.2300">
    <property type="match status" value="1"/>
</dbReference>
<gene>
    <name evidence="14" type="ORF">JOH49_007909</name>
</gene>
<dbReference type="GO" id="GO:0032993">
    <property type="term" value="C:protein-DNA complex"/>
    <property type="evidence" value="ECO:0007669"/>
    <property type="project" value="TreeGrafter"/>
</dbReference>
<evidence type="ECO:0000259" key="12">
    <source>
        <dbReference type="PROSITE" id="PS50110"/>
    </source>
</evidence>
<dbReference type="InterPro" id="IPR036388">
    <property type="entry name" value="WH-like_DNA-bd_sf"/>
</dbReference>